<name>A0A8S1Y5L3_9CILI</name>
<dbReference type="AlphaFoldDB" id="A0A8S1Y5L3"/>
<accession>A0A8S1Y5L3</accession>
<keyword evidence="2" id="KW-1185">Reference proteome</keyword>
<sequence length="54" mass="6508">MKTDERMKKSMRKEDIQEILKKETIPQEVTEEEIQYLKELFLEIAKAIQLLKAQ</sequence>
<dbReference type="EMBL" id="CAJJDO010000152">
    <property type="protein sequence ID" value="CAD8208791.1"/>
    <property type="molecule type" value="Genomic_DNA"/>
</dbReference>
<organism evidence="1 2">
    <name type="scientific">Paramecium pentaurelia</name>
    <dbReference type="NCBI Taxonomy" id="43138"/>
    <lineage>
        <taxon>Eukaryota</taxon>
        <taxon>Sar</taxon>
        <taxon>Alveolata</taxon>
        <taxon>Ciliophora</taxon>
        <taxon>Intramacronucleata</taxon>
        <taxon>Oligohymenophorea</taxon>
        <taxon>Peniculida</taxon>
        <taxon>Parameciidae</taxon>
        <taxon>Paramecium</taxon>
    </lineage>
</organism>
<comment type="caution">
    <text evidence="1">The sequence shown here is derived from an EMBL/GenBank/DDBJ whole genome shotgun (WGS) entry which is preliminary data.</text>
</comment>
<evidence type="ECO:0000313" key="1">
    <source>
        <dbReference type="EMBL" id="CAD8208791.1"/>
    </source>
</evidence>
<dbReference type="Proteomes" id="UP000689195">
    <property type="component" value="Unassembled WGS sequence"/>
</dbReference>
<gene>
    <name evidence="1" type="ORF">PPENT_87.1.T1520035</name>
</gene>
<reference evidence="1" key="1">
    <citation type="submission" date="2021-01" db="EMBL/GenBank/DDBJ databases">
        <authorList>
            <consortium name="Genoscope - CEA"/>
            <person name="William W."/>
        </authorList>
    </citation>
    <scope>NUCLEOTIDE SEQUENCE</scope>
</reference>
<evidence type="ECO:0000313" key="2">
    <source>
        <dbReference type="Proteomes" id="UP000689195"/>
    </source>
</evidence>
<protein>
    <submittedName>
        <fullName evidence="1">Uncharacterized protein</fullName>
    </submittedName>
</protein>
<proteinExistence type="predicted"/>